<keyword evidence="5 8" id="KW-0472">Membrane</keyword>
<feature type="domain" description="PpiC" evidence="9">
    <location>
        <begin position="236"/>
        <end position="353"/>
    </location>
</feature>
<dbReference type="PANTHER" id="PTHR47529">
    <property type="entry name" value="PEPTIDYL-PROLYL CIS-TRANS ISOMERASE D"/>
    <property type="match status" value="1"/>
</dbReference>
<evidence type="ECO:0000256" key="3">
    <source>
        <dbReference type="ARBA" id="ARBA00022692"/>
    </source>
</evidence>
<dbReference type="GO" id="GO:0005886">
    <property type="term" value="C:plasma membrane"/>
    <property type="evidence" value="ECO:0007669"/>
    <property type="project" value="UniProtKB-SubCell"/>
</dbReference>
<protein>
    <recommendedName>
        <fullName evidence="9">PpiC domain-containing protein</fullName>
    </recommendedName>
</protein>
<dbReference type="EMBL" id="FLUM01000001">
    <property type="protein sequence ID" value="SBV91195.1"/>
    <property type="molecule type" value="Genomic_DNA"/>
</dbReference>
<dbReference type="InterPro" id="IPR027304">
    <property type="entry name" value="Trigger_fact/SurA_dom_sf"/>
</dbReference>
<name>A0A212IW94_9BACT</name>
<dbReference type="Pfam" id="PF13623">
    <property type="entry name" value="SurA_N_2"/>
    <property type="match status" value="1"/>
</dbReference>
<dbReference type="AlphaFoldDB" id="A0A212IW94"/>
<dbReference type="Pfam" id="PF13145">
    <property type="entry name" value="Rotamase_2"/>
    <property type="match status" value="1"/>
</dbReference>
<evidence type="ECO:0000256" key="4">
    <source>
        <dbReference type="ARBA" id="ARBA00022989"/>
    </source>
</evidence>
<evidence type="ECO:0000256" key="1">
    <source>
        <dbReference type="ARBA" id="ARBA00004401"/>
    </source>
</evidence>
<evidence type="ECO:0000256" key="7">
    <source>
        <dbReference type="ARBA" id="ARBA00038408"/>
    </source>
</evidence>
<keyword evidence="2" id="KW-1003">Cell membrane</keyword>
<sequence length="702" mass="78042">MAALQKIRSKSGLLVGIIAVGLLAFVFPWGEVTTFVNKMRDKAFVVDGKVITTKEYSDKIAQWENFQKIMSNQSSLDEFTNSQIREMAYQQMVKEIMLDEEAGRLGLAVTPEELNDMVYGPVVAPILYQIPFFANPQTGQFDKAYLMQFLSDINQDPTAVQEPHRSEIMARREIWAFIQNMMKYQRLEEKYASLVAGSVLVSDTEAKAAYADSKNVSDIAYVVQRYSTLADSAVQVSDKEIKALYDLRKNNYKLDTELRKISYFIKDVVPSDEDYAAIEQEMNAAYEKLKMTDNPAIVLSEYSSTYQDIFMAVSSLPADAKTFVESASVGDIFGPVREDQTYLMYKLIDRTNAADSIKLQIIPLPQGLDEKTSAHIVDSIQSVLKGGKDFGAVADELFPNSNGGDLGWTNEAMLASAGIAKECFAAAKGEVLKLKVGGQDQLIRITDKTNPVPKVKLAVIQLPVIISDKTQNAIDNELNQFVSENGNLENFDKAAQAKGYSLIQNSIISPSEIALGQATGTRQVIHWAFNEKVGSVKKFDMSDKRVVAIVKNEITGDYMPVSEVATALKAELINDKKAEKIIADLKAKNLTSLDAYAQAVSGKVDTVNFVTFQTNNLSGIGYEPLMNVYSKLGQVNKLEAPMKGKSGVYVLNVTNKTEDTKEFNAEQTKQSLKQANYYQMMSQAVSILRNKMNVEDNRVKFW</sequence>
<proteinExistence type="inferred from homology"/>
<accession>A0A212IW94</accession>
<evidence type="ECO:0000256" key="5">
    <source>
        <dbReference type="ARBA" id="ARBA00023136"/>
    </source>
</evidence>
<keyword evidence="3 8" id="KW-0812">Transmembrane</keyword>
<dbReference type="RefSeq" id="WP_296938128.1">
    <property type="nucleotide sequence ID" value="NZ_LT599032.1"/>
</dbReference>
<dbReference type="Gene3D" id="1.10.4030.10">
    <property type="entry name" value="Porin chaperone SurA, peptide-binding domain"/>
    <property type="match status" value="1"/>
</dbReference>
<evidence type="ECO:0000313" key="10">
    <source>
        <dbReference type="EMBL" id="SBV91195.1"/>
    </source>
</evidence>
<feature type="transmembrane region" description="Helical" evidence="8">
    <location>
        <begin position="12"/>
        <end position="30"/>
    </location>
</feature>
<comment type="similarity">
    <text evidence="7">Belongs to the PpiD chaperone family.</text>
</comment>
<dbReference type="InterPro" id="IPR000297">
    <property type="entry name" value="PPIase_PpiC"/>
</dbReference>
<evidence type="ECO:0000256" key="2">
    <source>
        <dbReference type="ARBA" id="ARBA00022475"/>
    </source>
</evidence>
<organism evidence="10">
    <name type="scientific">uncultured Dysgonomonas sp</name>
    <dbReference type="NCBI Taxonomy" id="206096"/>
    <lineage>
        <taxon>Bacteria</taxon>
        <taxon>Pseudomonadati</taxon>
        <taxon>Bacteroidota</taxon>
        <taxon>Bacteroidia</taxon>
        <taxon>Bacteroidales</taxon>
        <taxon>Dysgonomonadaceae</taxon>
        <taxon>Dysgonomonas</taxon>
        <taxon>environmental samples</taxon>
    </lineage>
</organism>
<evidence type="ECO:0000259" key="9">
    <source>
        <dbReference type="Pfam" id="PF13145"/>
    </source>
</evidence>
<dbReference type="SUPFAM" id="SSF109998">
    <property type="entry name" value="Triger factor/SurA peptide-binding domain-like"/>
    <property type="match status" value="1"/>
</dbReference>
<reference evidence="10" key="1">
    <citation type="submission" date="2016-04" db="EMBL/GenBank/DDBJ databases">
        <authorList>
            <person name="Evans L.H."/>
            <person name="Alamgir A."/>
            <person name="Owens N."/>
            <person name="Weber N.D."/>
            <person name="Virtaneva K."/>
            <person name="Barbian K."/>
            <person name="Babar A."/>
            <person name="Rosenke K."/>
        </authorList>
    </citation>
    <scope>NUCLEOTIDE SEQUENCE</scope>
    <source>
        <strain evidence="10">86-1</strain>
    </source>
</reference>
<evidence type="ECO:0000256" key="8">
    <source>
        <dbReference type="SAM" id="Phobius"/>
    </source>
</evidence>
<dbReference type="GO" id="GO:0003755">
    <property type="term" value="F:peptidyl-prolyl cis-trans isomerase activity"/>
    <property type="evidence" value="ECO:0007669"/>
    <property type="project" value="InterPro"/>
</dbReference>
<keyword evidence="4 8" id="KW-1133">Transmembrane helix</keyword>
<gene>
    <name evidence="10" type="ORF">KL86DYS1_10278</name>
</gene>
<dbReference type="InterPro" id="IPR052029">
    <property type="entry name" value="PpiD_chaperone"/>
</dbReference>
<dbReference type="PANTHER" id="PTHR47529:SF1">
    <property type="entry name" value="PERIPLASMIC CHAPERONE PPID"/>
    <property type="match status" value="1"/>
</dbReference>
<comment type="subcellular location">
    <subcellularLocation>
        <location evidence="1">Cell membrane</location>
        <topology evidence="1">Single-pass type II membrane protein</topology>
    </subcellularLocation>
</comment>
<keyword evidence="6" id="KW-0143">Chaperone</keyword>
<evidence type="ECO:0000256" key="6">
    <source>
        <dbReference type="ARBA" id="ARBA00023186"/>
    </source>
</evidence>